<keyword evidence="2" id="KW-1185">Reference proteome</keyword>
<protein>
    <submittedName>
        <fullName evidence="1">Uncharacterized protein</fullName>
    </submittedName>
</protein>
<dbReference type="AlphaFoldDB" id="A0A975BY15"/>
<sequence>MCKRWDIPIKIHFEKPGFLSEHIFMTRGEKPEFFYERLI</sequence>
<organism evidence="1 2">
    <name type="scientific">Desulfonema magnum</name>
    <dbReference type="NCBI Taxonomy" id="45655"/>
    <lineage>
        <taxon>Bacteria</taxon>
        <taxon>Pseudomonadati</taxon>
        <taxon>Thermodesulfobacteriota</taxon>
        <taxon>Desulfobacteria</taxon>
        <taxon>Desulfobacterales</taxon>
        <taxon>Desulfococcaceae</taxon>
        <taxon>Desulfonema</taxon>
    </lineage>
</organism>
<name>A0A975BY15_9BACT</name>
<dbReference type="EMBL" id="CP061800">
    <property type="protein sequence ID" value="QTA93889.1"/>
    <property type="molecule type" value="Genomic_DNA"/>
</dbReference>
<gene>
    <name evidence="1" type="ORF">dnm_099970</name>
</gene>
<evidence type="ECO:0000313" key="2">
    <source>
        <dbReference type="Proteomes" id="UP000663722"/>
    </source>
</evidence>
<dbReference type="KEGG" id="dmm:dnm_099970"/>
<proteinExistence type="predicted"/>
<dbReference type="Proteomes" id="UP000663722">
    <property type="component" value="Chromosome"/>
</dbReference>
<reference evidence="1" key="1">
    <citation type="journal article" date="2021" name="Microb. Physiol.">
        <title>Proteogenomic Insights into the Physiology of Marine, Sulfate-Reducing, Filamentous Desulfonema limicola and Desulfonema magnum.</title>
        <authorList>
            <person name="Schnaars V."/>
            <person name="Wohlbrand L."/>
            <person name="Scheve S."/>
            <person name="Hinrichs C."/>
            <person name="Reinhardt R."/>
            <person name="Rabus R."/>
        </authorList>
    </citation>
    <scope>NUCLEOTIDE SEQUENCE</scope>
    <source>
        <strain evidence="1">4be13</strain>
    </source>
</reference>
<accession>A0A975BY15</accession>
<evidence type="ECO:0000313" key="1">
    <source>
        <dbReference type="EMBL" id="QTA93889.1"/>
    </source>
</evidence>